<dbReference type="InterPro" id="IPR047817">
    <property type="entry name" value="ABC2_TM_bact-type"/>
</dbReference>
<evidence type="ECO:0000259" key="6">
    <source>
        <dbReference type="PROSITE" id="PS51012"/>
    </source>
</evidence>
<gene>
    <name evidence="7" type="ORF">A2934_02625</name>
</gene>
<keyword evidence="5" id="KW-1003">Cell membrane</keyword>
<dbReference type="InterPro" id="IPR051784">
    <property type="entry name" value="Nod_factor_ABC_transporter"/>
</dbReference>
<evidence type="ECO:0000256" key="4">
    <source>
        <dbReference type="ARBA" id="ARBA00023136"/>
    </source>
</evidence>
<keyword evidence="3 5" id="KW-1133">Transmembrane helix</keyword>
<keyword evidence="2 5" id="KW-0812">Transmembrane</keyword>
<dbReference type="PANTHER" id="PTHR43229">
    <property type="entry name" value="NODULATION PROTEIN J"/>
    <property type="match status" value="1"/>
</dbReference>
<evidence type="ECO:0000256" key="1">
    <source>
        <dbReference type="ARBA" id="ARBA00004141"/>
    </source>
</evidence>
<comment type="similarity">
    <text evidence="5">Belongs to the ABC-2 integral membrane protein family.</text>
</comment>
<feature type="transmembrane region" description="Helical" evidence="5">
    <location>
        <begin position="102"/>
        <end position="127"/>
    </location>
</feature>
<sequence>MSFQRIYAIFLRQFFLLRRSPSRIMGVFYWSLLEVFIWGLISRYLHSVGGETFGFVTVLVGAVIFWNFFTRTMNGISVSFLEDVWSRNLINLFSSPLTIGEYAAGLIVTSIVHTVFSIAGMVAMAWLFFSYNIFLFGFFLIPFVFLLFLFGWTIGIFATAFILRFGPAVEILVWSAPALIMPFAAVFYPVEALPGAFRPISYLIPISYVFEGMRRAAIGGTFDVRFFIIALVLSVFYFAGAIFVFIKMYHIVLKRGLFTRFMTE</sequence>
<keyword evidence="4 5" id="KW-0472">Membrane</keyword>
<comment type="caution">
    <text evidence="7">The sequence shown here is derived from an EMBL/GenBank/DDBJ whole genome shotgun (WGS) entry which is preliminary data.</text>
</comment>
<feature type="transmembrane region" description="Helical" evidence="5">
    <location>
        <begin position="226"/>
        <end position="246"/>
    </location>
</feature>
<reference evidence="7 8" key="1">
    <citation type="journal article" date="2016" name="Nat. Commun.">
        <title>Thousands of microbial genomes shed light on interconnected biogeochemical processes in an aquifer system.</title>
        <authorList>
            <person name="Anantharaman K."/>
            <person name="Brown C.T."/>
            <person name="Hug L.A."/>
            <person name="Sharon I."/>
            <person name="Castelle C.J."/>
            <person name="Probst A.J."/>
            <person name="Thomas B.C."/>
            <person name="Singh A."/>
            <person name="Wilkins M.J."/>
            <person name="Karaoz U."/>
            <person name="Brodie E.L."/>
            <person name="Williams K.H."/>
            <person name="Hubbard S.S."/>
            <person name="Banfield J.F."/>
        </authorList>
    </citation>
    <scope>NUCLEOTIDE SEQUENCE [LARGE SCALE GENOMIC DNA]</scope>
</reference>
<dbReference type="EMBL" id="MHQO01000045">
    <property type="protein sequence ID" value="OHA05732.1"/>
    <property type="molecule type" value="Genomic_DNA"/>
</dbReference>
<accession>A0A1G2L4N4</accession>
<dbReference type="GO" id="GO:0140359">
    <property type="term" value="F:ABC-type transporter activity"/>
    <property type="evidence" value="ECO:0007669"/>
    <property type="project" value="InterPro"/>
</dbReference>
<protein>
    <recommendedName>
        <fullName evidence="5">Transport permease protein</fullName>
    </recommendedName>
</protein>
<evidence type="ECO:0000313" key="7">
    <source>
        <dbReference type="EMBL" id="OHA05732.1"/>
    </source>
</evidence>
<feature type="transmembrane region" description="Helical" evidence="5">
    <location>
        <begin position="53"/>
        <end position="69"/>
    </location>
</feature>
<evidence type="ECO:0000256" key="2">
    <source>
        <dbReference type="ARBA" id="ARBA00022692"/>
    </source>
</evidence>
<feature type="domain" description="ABC transmembrane type-2" evidence="6">
    <location>
        <begin position="22"/>
        <end position="248"/>
    </location>
</feature>
<evidence type="ECO:0000256" key="5">
    <source>
        <dbReference type="RuleBase" id="RU361157"/>
    </source>
</evidence>
<dbReference type="AlphaFoldDB" id="A0A1G2L4N4"/>
<evidence type="ECO:0000313" key="8">
    <source>
        <dbReference type="Proteomes" id="UP000177982"/>
    </source>
</evidence>
<dbReference type="Pfam" id="PF01061">
    <property type="entry name" value="ABC2_membrane"/>
    <property type="match status" value="1"/>
</dbReference>
<evidence type="ECO:0000256" key="3">
    <source>
        <dbReference type="ARBA" id="ARBA00022989"/>
    </source>
</evidence>
<dbReference type="GO" id="GO:0005886">
    <property type="term" value="C:plasma membrane"/>
    <property type="evidence" value="ECO:0007669"/>
    <property type="project" value="UniProtKB-SubCell"/>
</dbReference>
<dbReference type="InterPro" id="IPR013525">
    <property type="entry name" value="ABC2_TM"/>
</dbReference>
<comment type="subcellular location">
    <subcellularLocation>
        <location evidence="5">Cell membrane</location>
        <topology evidence="5">Multi-pass membrane protein</topology>
    </subcellularLocation>
    <subcellularLocation>
        <location evidence="1">Membrane</location>
        <topology evidence="1">Multi-pass membrane protein</topology>
    </subcellularLocation>
</comment>
<keyword evidence="5" id="KW-0813">Transport</keyword>
<proteinExistence type="inferred from homology"/>
<name>A0A1G2L4N4_9BACT</name>
<dbReference type="PROSITE" id="PS51012">
    <property type="entry name" value="ABC_TM2"/>
    <property type="match status" value="1"/>
</dbReference>
<organism evidence="7 8">
    <name type="scientific">Candidatus Sungbacteria bacterium RIFCSPLOWO2_01_FULL_47_10</name>
    <dbReference type="NCBI Taxonomy" id="1802276"/>
    <lineage>
        <taxon>Bacteria</taxon>
        <taxon>Candidatus Sungiibacteriota</taxon>
    </lineage>
</organism>
<feature type="transmembrane region" description="Helical" evidence="5">
    <location>
        <begin position="21"/>
        <end position="41"/>
    </location>
</feature>
<dbReference type="PANTHER" id="PTHR43229:SF2">
    <property type="entry name" value="NODULATION PROTEIN J"/>
    <property type="match status" value="1"/>
</dbReference>
<dbReference type="Proteomes" id="UP000177982">
    <property type="component" value="Unassembled WGS sequence"/>
</dbReference>
<feature type="transmembrane region" description="Helical" evidence="5">
    <location>
        <begin position="171"/>
        <end position="190"/>
    </location>
</feature>
<feature type="transmembrane region" description="Helical" evidence="5">
    <location>
        <begin position="133"/>
        <end position="159"/>
    </location>
</feature>